<dbReference type="EMBL" id="JAFKCV010000019">
    <property type="protein sequence ID" value="MBN7827522.1"/>
    <property type="molecule type" value="Genomic_DNA"/>
</dbReference>
<dbReference type="InterPro" id="IPR015424">
    <property type="entry name" value="PyrdxlP-dep_Trfase"/>
</dbReference>
<comment type="similarity">
    <text evidence="2 5">Belongs to the DegT/DnrJ/EryC1 family.</text>
</comment>
<name>A0A939IT84_9ALTE</name>
<feature type="modified residue" description="N6-(pyridoxal phosphate)lysine" evidence="4">
    <location>
        <position position="183"/>
    </location>
</feature>
<feature type="active site" description="Proton acceptor" evidence="3">
    <location>
        <position position="183"/>
    </location>
</feature>
<dbReference type="GO" id="GO:0000271">
    <property type="term" value="P:polysaccharide biosynthetic process"/>
    <property type="evidence" value="ECO:0007669"/>
    <property type="project" value="TreeGrafter"/>
</dbReference>
<dbReference type="InterPro" id="IPR000653">
    <property type="entry name" value="DegT/StrS_aminotransferase"/>
</dbReference>
<evidence type="ECO:0000256" key="1">
    <source>
        <dbReference type="ARBA" id="ARBA00022898"/>
    </source>
</evidence>
<evidence type="ECO:0000256" key="5">
    <source>
        <dbReference type="RuleBase" id="RU004508"/>
    </source>
</evidence>
<dbReference type="Pfam" id="PF01041">
    <property type="entry name" value="DegT_DnrJ_EryC1"/>
    <property type="match status" value="1"/>
</dbReference>
<gene>
    <name evidence="6" type="ORF">J0A66_19990</name>
</gene>
<dbReference type="PANTHER" id="PTHR30244:SF9">
    <property type="entry name" value="PROTEIN RV3402C"/>
    <property type="match status" value="1"/>
</dbReference>
<keyword evidence="6" id="KW-0808">Transferase</keyword>
<dbReference type="InterPro" id="IPR015421">
    <property type="entry name" value="PyrdxlP-dep_Trfase_major"/>
</dbReference>
<keyword evidence="7" id="KW-1185">Reference proteome</keyword>
<evidence type="ECO:0000313" key="7">
    <source>
        <dbReference type="Proteomes" id="UP000664654"/>
    </source>
</evidence>
<protein>
    <submittedName>
        <fullName evidence="6">DegT/DnrJ/EryC1/StrS family aminotransferase</fullName>
    </submittedName>
</protein>
<comment type="caution">
    <text evidence="6">The sequence shown here is derived from an EMBL/GenBank/DDBJ whole genome shotgun (WGS) entry which is preliminary data.</text>
</comment>
<dbReference type="GO" id="GO:0008483">
    <property type="term" value="F:transaminase activity"/>
    <property type="evidence" value="ECO:0007669"/>
    <property type="project" value="UniProtKB-KW"/>
</dbReference>
<organism evidence="6 7">
    <name type="scientific">Bowmanella dokdonensis</name>
    <dbReference type="NCBI Taxonomy" id="751969"/>
    <lineage>
        <taxon>Bacteria</taxon>
        <taxon>Pseudomonadati</taxon>
        <taxon>Pseudomonadota</taxon>
        <taxon>Gammaproteobacteria</taxon>
        <taxon>Alteromonadales</taxon>
        <taxon>Alteromonadaceae</taxon>
        <taxon>Bowmanella</taxon>
    </lineage>
</organism>
<evidence type="ECO:0000256" key="4">
    <source>
        <dbReference type="PIRSR" id="PIRSR000390-2"/>
    </source>
</evidence>
<reference evidence="6" key="1">
    <citation type="submission" date="2021-03" db="EMBL/GenBank/DDBJ databases">
        <title>novel species isolated from a fishpond in China.</title>
        <authorList>
            <person name="Lu H."/>
            <person name="Cai Z."/>
        </authorList>
    </citation>
    <scope>NUCLEOTIDE SEQUENCE</scope>
    <source>
        <strain evidence="6">JCM 30855</strain>
    </source>
</reference>
<dbReference type="Gene3D" id="3.40.640.10">
    <property type="entry name" value="Type I PLP-dependent aspartate aminotransferase-like (Major domain)"/>
    <property type="match status" value="1"/>
</dbReference>
<sequence length="363" mass="40653">MIPVTKPYLPPSQRYSKYLDKVYETCQLTNGGPLYRELTDRLEDYLGVSNLLLVSNGTIALQVAMRVLGLGQRHVSLTTPFSFAATSGALAWQGVEQRFSDIDPCSWNINLDKMSDPILQQANAITAVHVFGNPCRVQTLEQLACRHDLKLLFDAAHAFGVKVDGRSVLSYGDASTLSFHATKLFHTVEGGAIVFKDRNIYERAKRLSNFGLNDKGLPIEVGINGKLSEVHCAMGLAVLDSIDELVERRLELKVLYRQTLPEELTQQRWHESASDNGAYMPILLKNESQLLGVMELLNQKSIFPRRYFYPSLNKVKCYSPTEQICSVSEDISSRVLCLPLYADLKPEQVRHICELTARGLSIS</sequence>
<dbReference type="SUPFAM" id="SSF53383">
    <property type="entry name" value="PLP-dependent transferases"/>
    <property type="match status" value="1"/>
</dbReference>
<dbReference type="RefSeq" id="WP_206575630.1">
    <property type="nucleotide sequence ID" value="NZ_JAFKCV010000019.1"/>
</dbReference>
<keyword evidence="6" id="KW-0032">Aminotransferase</keyword>
<dbReference type="GO" id="GO:0030170">
    <property type="term" value="F:pyridoxal phosphate binding"/>
    <property type="evidence" value="ECO:0007669"/>
    <property type="project" value="TreeGrafter"/>
</dbReference>
<keyword evidence="1 4" id="KW-0663">Pyridoxal phosphate</keyword>
<dbReference type="CDD" id="cd00616">
    <property type="entry name" value="AHBA_syn"/>
    <property type="match status" value="1"/>
</dbReference>
<dbReference type="PANTHER" id="PTHR30244">
    <property type="entry name" value="TRANSAMINASE"/>
    <property type="match status" value="1"/>
</dbReference>
<accession>A0A939IT84</accession>
<dbReference type="AlphaFoldDB" id="A0A939IT84"/>
<evidence type="ECO:0000256" key="2">
    <source>
        <dbReference type="ARBA" id="ARBA00037999"/>
    </source>
</evidence>
<evidence type="ECO:0000256" key="3">
    <source>
        <dbReference type="PIRSR" id="PIRSR000390-1"/>
    </source>
</evidence>
<dbReference type="PIRSF" id="PIRSF000390">
    <property type="entry name" value="PLP_StrS"/>
    <property type="match status" value="1"/>
</dbReference>
<dbReference type="Proteomes" id="UP000664654">
    <property type="component" value="Unassembled WGS sequence"/>
</dbReference>
<proteinExistence type="inferred from homology"/>
<evidence type="ECO:0000313" key="6">
    <source>
        <dbReference type="EMBL" id="MBN7827522.1"/>
    </source>
</evidence>